<gene>
    <name evidence="1" type="ORF">SDC9_116944</name>
</gene>
<comment type="caution">
    <text evidence="1">The sequence shown here is derived from an EMBL/GenBank/DDBJ whole genome shotgun (WGS) entry which is preliminary data.</text>
</comment>
<accession>A0A645BWV2</accession>
<organism evidence="1">
    <name type="scientific">bioreactor metagenome</name>
    <dbReference type="NCBI Taxonomy" id="1076179"/>
    <lineage>
        <taxon>unclassified sequences</taxon>
        <taxon>metagenomes</taxon>
        <taxon>ecological metagenomes</taxon>
    </lineage>
</organism>
<dbReference type="AlphaFoldDB" id="A0A645BWV2"/>
<proteinExistence type="predicted"/>
<sequence length="37" mass="4385">MKRNGLYEPLKLKNNETTHFRKENALAELSRNGELLR</sequence>
<evidence type="ECO:0000313" key="1">
    <source>
        <dbReference type="EMBL" id="MPM69996.1"/>
    </source>
</evidence>
<reference evidence="1" key="1">
    <citation type="submission" date="2019-08" db="EMBL/GenBank/DDBJ databases">
        <authorList>
            <person name="Kucharzyk K."/>
            <person name="Murdoch R.W."/>
            <person name="Higgins S."/>
            <person name="Loffler F."/>
        </authorList>
    </citation>
    <scope>NUCLEOTIDE SEQUENCE</scope>
</reference>
<name>A0A645BWV2_9ZZZZ</name>
<protein>
    <submittedName>
        <fullName evidence="1">Uncharacterized protein</fullName>
    </submittedName>
</protein>
<dbReference type="EMBL" id="VSSQ01023206">
    <property type="protein sequence ID" value="MPM69996.1"/>
    <property type="molecule type" value="Genomic_DNA"/>
</dbReference>